<dbReference type="Proteomes" id="UP001378960">
    <property type="component" value="Unassembled WGS sequence"/>
</dbReference>
<keyword evidence="1" id="KW-0472">Membrane</keyword>
<feature type="transmembrane region" description="Helical" evidence="1">
    <location>
        <begin position="66"/>
        <end position="88"/>
    </location>
</feature>
<reference evidence="2 3" key="1">
    <citation type="journal article" date="2023" name="Elife">
        <title>Identification of key yeast species and microbe-microbe interactions impacting larval growth of Drosophila in the wild.</title>
        <authorList>
            <person name="Mure A."/>
            <person name="Sugiura Y."/>
            <person name="Maeda R."/>
            <person name="Honda K."/>
            <person name="Sakurai N."/>
            <person name="Takahashi Y."/>
            <person name="Watada M."/>
            <person name="Katoh T."/>
            <person name="Gotoh A."/>
            <person name="Gotoh Y."/>
            <person name="Taniguchi I."/>
            <person name="Nakamura K."/>
            <person name="Hayashi T."/>
            <person name="Katayama T."/>
            <person name="Uemura T."/>
            <person name="Hattori Y."/>
        </authorList>
    </citation>
    <scope>NUCLEOTIDE SEQUENCE [LARGE SCALE GENOMIC DNA]</scope>
    <source>
        <strain evidence="2 3">PK-24</strain>
    </source>
</reference>
<evidence type="ECO:0000256" key="1">
    <source>
        <dbReference type="SAM" id="Phobius"/>
    </source>
</evidence>
<evidence type="ECO:0000313" key="3">
    <source>
        <dbReference type="Proteomes" id="UP001378960"/>
    </source>
</evidence>
<keyword evidence="1" id="KW-0812">Transmembrane</keyword>
<dbReference type="InterPro" id="IPR019419">
    <property type="entry name" value="AIM19"/>
</dbReference>
<dbReference type="GO" id="GO:0005739">
    <property type="term" value="C:mitochondrion"/>
    <property type="evidence" value="ECO:0007669"/>
    <property type="project" value="TreeGrafter"/>
</dbReference>
<comment type="caution">
    <text evidence="2">The sequence shown here is derived from an EMBL/GenBank/DDBJ whole genome shotgun (WGS) entry which is preliminary data.</text>
</comment>
<keyword evidence="3" id="KW-1185">Reference proteome</keyword>
<dbReference type="Pfam" id="PF10315">
    <property type="entry name" value="Aim19"/>
    <property type="match status" value="1"/>
</dbReference>
<organism evidence="2 3">
    <name type="scientific">Pichia kluyveri</name>
    <name type="common">Yeast</name>
    <dbReference type="NCBI Taxonomy" id="36015"/>
    <lineage>
        <taxon>Eukaryota</taxon>
        <taxon>Fungi</taxon>
        <taxon>Dikarya</taxon>
        <taxon>Ascomycota</taxon>
        <taxon>Saccharomycotina</taxon>
        <taxon>Pichiomycetes</taxon>
        <taxon>Pichiales</taxon>
        <taxon>Pichiaceae</taxon>
        <taxon>Pichia</taxon>
    </lineage>
</organism>
<evidence type="ECO:0008006" key="4">
    <source>
        <dbReference type="Google" id="ProtNLM"/>
    </source>
</evidence>
<proteinExistence type="predicted"/>
<dbReference type="PANTHER" id="PTHR28177">
    <property type="entry name" value="ALTERED INHERITANCE OF MITOCHONDRIA PROTEIN 19, MITOCHONDRIAL"/>
    <property type="match status" value="1"/>
</dbReference>
<keyword evidence="1" id="KW-1133">Transmembrane helix</keyword>
<dbReference type="EMBL" id="BTGB01000005">
    <property type="protein sequence ID" value="GMM47224.1"/>
    <property type="molecule type" value="Genomic_DNA"/>
</dbReference>
<evidence type="ECO:0000313" key="2">
    <source>
        <dbReference type="EMBL" id="GMM47224.1"/>
    </source>
</evidence>
<protein>
    <recommendedName>
        <fullName evidence="4">Altered inheritance of mitochondria protein 19</fullName>
    </recommendedName>
</protein>
<dbReference type="PANTHER" id="PTHR28177:SF1">
    <property type="entry name" value="ALTERED INHERITANCE OF MITOCHONDRIA PROTEIN 19, MITOCHONDRIAL"/>
    <property type="match status" value="1"/>
</dbReference>
<sequence length="147" mass="16190">MSQQPIPPTNSQSINEISILNQWGKSPLPAWLFSSSLLLTPILRTPKIPISVDTPNSSFLKKNARLVSAYPSNLQVAVFSGFIGLGGFMCYDNDPKNGSAVITVWSLLYVLSTFRNSLWNLKIFPKTMTGLALTNAGLYGCKYFNIL</sequence>
<gene>
    <name evidence="2" type="ORF">DAPK24_037990</name>
</gene>
<accession>A0AAV5R9D5</accession>
<name>A0AAV5R9D5_PICKL</name>
<dbReference type="AlphaFoldDB" id="A0AAV5R9D5"/>
<feature type="transmembrane region" description="Helical" evidence="1">
    <location>
        <begin position="100"/>
        <end position="118"/>
    </location>
</feature>